<reference evidence="5 6" key="2">
    <citation type="submission" date="2008-11" db="EMBL/GenBank/DDBJ databases">
        <authorList>
            <person name="Fulton L."/>
            <person name="Clifton S."/>
            <person name="Fulton B."/>
            <person name="Xu J."/>
            <person name="Minx P."/>
            <person name="Pepin K.H."/>
            <person name="Johnson M."/>
            <person name="Bhonagiri V."/>
            <person name="Nash W.E."/>
            <person name="Mardis E.R."/>
            <person name="Wilson R.K."/>
        </authorList>
    </citation>
    <scope>NUCLEOTIDE SEQUENCE [LARGE SCALE GENOMIC DNA]</scope>
    <source>
        <strain evidence="5 6">ATCC 43243</strain>
    </source>
</reference>
<evidence type="ECO:0000256" key="1">
    <source>
        <dbReference type="ARBA" id="ARBA00018672"/>
    </source>
</evidence>
<dbReference type="HOGENOM" id="CLU_000445_14_2_9"/>
<keyword evidence="6" id="KW-1185">Reference proteome</keyword>
<dbReference type="EMBL" id="ABVQ01000034">
    <property type="protein sequence ID" value="EEC58330.1"/>
    <property type="molecule type" value="Genomic_DNA"/>
</dbReference>
<dbReference type="Gene3D" id="2.40.50.1020">
    <property type="entry name" value="LytTr DNA-binding domain"/>
    <property type="match status" value="1"/>
</dbReference>
<evidence type="ECO:0000313" key="5">
    <source>
        <dbReference type="EMBL" id="EEC58330.1"/>
    </source>
</evidence>
<dbReference type="InterPro" id="IPR011006">
    <property type="entry name" value="CheY-like_superfamily"/>
</dbReference>
<dbReference type="GO" id="GO:0003677">
    <property type="term" value="F:DNA binding"/>
    <property type="evidence" value="ECO:0007669"/>
    <property type="project" value="InterPro"/>
</dbReference>
<proteinExistence type="predicted"/>
<dbReference type="STRING" id="483218.BACPEC_00460"/>
<dbReference type="eggNOG" id="COG3279">
    <property type="taxonomic scope" value="Bacteria"/>
</dbReference>
<feature type="modified residue" description="4-aspartylphosphate" evidence="3">
    <location>
        <position position="65"/>
    </location>
</feature>
<keyword evidence="3" id="KW-0597">Phosphoprotein</keyword>
<dbReference type="InterPro" id="IPR001789">
    <property type="entry name" value="Sig_transdc_resp-reg_receiver"/>
</dbReference>
<evidence type="ECO:0000313" key="6">
    <source>
        <dbReference type="Proteomes" id="UP000003136"/>
    </source>
</evidence>
<dbReference type="PROSITE" id="PS50110">
    <property type="entry name" value="RESPONSE_REGULATORY"/>
    <property type="match status" value="1"/>
</dbReference>
<accession>B7AP56</accession>
<sequence>MDNNINIAICDDDENIMKRIVPVIESVYKEKYAEKGVGISFFYYRDGDKLVDNYIRDNIDVVFMDIELDNNVSGFEVAKRLGTIITDPGIVYMTNYDQYVYESFVCRPLGFIRKKSIEKDIWFAISSVQEYIMKKRRVVVFSDNSKKLAIQIDRVRIIEVYNHEMRLETDDNVISIRDQLSHHIKELQDCGFVTIYRGMMINLRYVADIRPYKVKLVNGRSIDISKDRYKSVQNEWMYYKMM</sequence>
<dbReference type="AlphaFoldDB" id="B7AP56"/>
<dbReference type="Proteomes" id="UP000003136">
    <property type="component" value="Unassembled WGS sequence"/>
</dbReference>
<gene>
    <name evidence="5" type="ORF">BACPEC_00460</name>
</gene>
<comment type="caution">
    <text evidence="5">The sequence shown here is derived from an EMBL/GenBank/DDBJ whole genome shotgun (WGS) entry which is preliminary data.</text>
</comment>
<dbReference type="Pfam" id="PF04397">
    <property type="entry name" value="LytTR"/>
    <property type="match status" value="1"/>
</dbReference>
<evidence type="ECO:0000256" key="2">
    <source>
        <dbReference type="ARBA" id="ARBA00024867"/>
    </source>
</evidence>
<dbReference type="GO" id="GO:0000160">
    <property type="term" value="P:phosphorelay signal transduction system"/>
    <property type="evidence" value="ECO:0007669"/>
    <property type="project" value="InterPro"/>
</dbReference>
<dbReference type="InterPro" id="IPR007492">
    <property type="entry name" value="LytTR_DNA-bd_dom"/>
</dbReference>
<evidence type="ECO:0000256" key="3">
    <source>
        <dbReference type="PROSITE-ProRule" id="PRU00169"/>
    </source>
</evidence>
<protein>
    <recommendedName>
        <fullName evidence="1">Stage 0 sporulation protein A homolog</fullName>
    </recommendedName>
</protein>
<comment type="function">
    <text evidence="2">May play the central regulatory role in sporulation. It may be an element of the effector pathway responsible for the activation of sporulation genes in response to nutritional stress. Spo0A may act in concert with spo0H (a sigma factor) to control the expression of some genes that are critical to the sporulation process.</text>
</comment>
<dbReference type="SUPFAM" id="SSF52172">
    <property type="entry name" value="CheY-like"/>
    <property type="match status" value="1"/>
</dbReference>
<dbReference type="Gene3D" id="3.40.50.2300">
    <property type="match status" value="1"/>
</dbReference>
<feature type="domain" description="Response regulatory" evidence="4">
    <location>
        <begin position="6"/>
        <end position="129"/>
    </location>
</feature>
<name>B7AP56_9FIRM</name>
<evidence type="ECO:0000259" key="4">
    <source>
        <dbReference type="PROSITE" id="PS50110"/>
    </source>
</evidence>
<dbReference type="SMART" id="SM00850">
    <property type="entry name" value="LytTR"/>
    <property type="match status" value="1"/>
</dbReference>
<reference evidence="5 6" key="1">
    <citation type="submission" date="2008-11" db="EMBL/GenBank/DDBJ databases">
        <title>Draft genome sequence of Bacteroides pectinophilus (ATCC 43243).</title>
        <authorList>
            <person name="Sudarsanam P."/>
            <person name="Ley R."/>
            <person name="Guruge J."/>
            <person name="Turnbaugh P.J."/>
            <person name="Mahowald M."/>
            <person name="Liep D."/>
            <person name="Gordon J."/>
        </authorList>
    </citation>
    <scope>NUCLEOTIDE SEQUENCE [LARGE SCALE GENOMIC DNA]</scope>
    <source>
        <strain evidence="5 6">ATCC 43243</strain>
    </source>
</reference>
<organism evidence="5 6">
    <name type="scientific">[Bacteroides] pectinophilus ATCC 43243</name>
    <dbReference type="NCBI Taxonomy" id="483218"/>
    <lineage>
        <taxon>Bacteria</taxon>
        <taxon>Bacillati</taxon>
        <taxon>Bacillota</taxon>
        <taxon>Clostridia</taxon>
        <taxon>Eubacteriales</taxon>
    </lineage>
</organism>